<dbReference type="RefSeq" id="WP_072872605.1">
    <property type="nucleotide sequence ID" value="NZ_FRAF01000001.1"/>
</dbReference>
<proteinExistence type="predicted"/>
<keyword evidence="2" id="KW-1185">Reference proteome</keyword>
<gene>
    <name evidence="1" type="ORF">SAMN05443507_10191</name>
</gene>
<dbReference type="OrthoDB" id="2377239at2"/>
<name>A0A1M6JYM0_9BACL</name>
<protein>
    <submittedName>
        <fullName evidence="1">Uncharacterized protein</fullName>
    </submittedName>
</protein>
<dbReference type="AlphaFoldDB" id="A0A1M6JYM0"/>
<evidence type="ECO:0000313" key="2">
    <source>
        <dbReference type="Proteomes" id="UP000184016"/>
    </source>
</evidence>
<dbReference type="STRING" id="1830138.SAMN05443507_10191"/>
<sequence length="170" mass="17018">MVSDPSWIAIKRKLKTLVAGVIFTTMFVGAATAAFAGLAASVSALGGAVSQPSTSVTAMANPVPETSPSYGANSGSDSWVTPDFSSSAPASVNITPSNGSTNYGQGGIGSVDGPISQALDRMQSPLGNAVDSGGAFLGNRVQNGFGQMLASIIKTLFLEQPDPSSTQMGG</sequence>
<dbReference type="Proteomes" id="UP000184016">
    <property type="component" value="Unassembled WGS sequence"/>
</dbReference>
<organism evidence="1 2">
    <name type="scientific">Alicyclobacillus tolerans</name>
    <dbReference type="NCBI Taxonomy" id="90970"/>
    <lineage>
        <taxon>Bacteria</taxon>
        <taxon>Bacillati</taxon>
        <taxon>Bacillota</taxon>
        <taxon>Bacilli</taxon>
        <taxon>Bacillales</taxon>
        <taxon>Alicyclobacillaceae</taxon>
        <taxon>Alicyclobacillus</taxon>
    </lineage>
</organism>
<reference evidence="2" key="1">
    <citation type="submission" date="2016-11" db="EMBL/GenBank/DDBJ databases">
        <authorList>
            <person name="Varghese N."/>
            <person name="Submissions S."/>
        </authorList>
    </citation>
    <scope>NUCLEOTIDE SEQUENCE [LARGE SCALE GENOMIC DNA]</scope>
    <source>
        <strain evidence="2">USBA-503</strain>
    </source>
</reference>
<evidence type="ECO:0000313" key="1">
    <source>
        <dbReference type="EMBL" id="SHJ51731.1"/>
    </source>
</evidence>
<dbReference type="EMBL" id="FRAF01000001">
    <property type="protein sequence ID" value="SHJ51731.1"/>
    <property type="molecule type" value="Genomic_DNA"/>
</dbReference>
<accession>A0A1M6JYM0</accession>